<dbReference type="Ensembl" id="ENSHHUT00000060170.1">
    <property type="protein sequence ID" value="ENSHHUP00000058174.1"/>
    <property type="gene ID" value="ENSHHUG00000034634.1"/>
</dbReference>
<dbReference type="GO" id="GO:0072686">
    <property type="term" value="C:mitotic spindle"/>
    <property type="evidence" value="ECO:0007669"/>
    <property type="project" value="TreeGrafter"/>
</dbReference>
<evidence type="ECO:0000256" key="5">
    <source>
        <dbReference type="SAM" id="Phobius"/>
    </source>
</evidence>
<keyword evidence="5" id="KW-0812">Transmembrane</keyword>
<dbReference type="GO" id="GO:0031110">
    <property type="term" value="P:regulation of microtubule polymerization or depolymerization"/>
    <property type="evidence" value="ECO:0007669"/>
    <property type="project" value="TreeGrafter"/>
</dbReference>
<organism evidence="6 7">
    <name type="scientific">Hucho hucho</name>
    <name type="common">huchen</name>
    <dbReference type="NCBI Taxonomy" id="62062"/>
    <lineage>
        <taxon>Eukaryota</taxon>
        <taxon>Metazoa</taxon>
        <taxon>Chordata</taxon>
        <taxon>Craniata</taxon>
        <taxon>Vertebrata</taxon>
        <taxon>Euteleostomi</taxon>
        <taxon>Actinopterygii</taxon>
        <taxon>Neopterygii</taxon>
        <taxon>Teleostei</taxon>
        <taxon>Protacanthopterygii</taxon>
        <taxon>Salmoniformes</taxon>
        <taxon>Salmonidae</taxon>
        <taxon>Salmoninae</taxon>
        <taxon>Hucho</taxon>
    </lineage>
</organism>
<evidence type="ECO:0000256" key="1">
    <source>
        <dbReference type="ARBA" id="ARBA00006836"/>
    </source>
</evidence>
<proteinExistence type="inferred from homology"/>
<sequence length="180" mass="20661">MSHCEFEDIILHLNDRISSIRQCLELQTIAKYHDKVNMPRKGQPAVHGRGPVRQSGPVDVQPTQQEHLRKTSKKQIRDGIHHLPRLNASVESINTAVTGKYCFDNIWSRMATWVLMGTNLLPVSILLCSLTGVFFIVEADIKEFTRMKVDKRFQGILSMLRHCQRLREQRGGGITRYVLL</sequence>
<reference evidence="6" key="2">
    <citation type="submission" date="2025-08" db="UniProtKB">
        <authorList>
            <consortium name="Ensembl"/>
        </authorList>
    </citation>
    <scope>IDENTIFICATION</scope>
</reference>
<dbReference type="STRING" id="62062.ENSHHUP00000058174"/>
<dbReference type="GO" id="GO:0008017">
    <property type="term" value="F:microtubule binding"/>
    <property type="evidence" value="ECO:0007669"/>
    <property type="project" value="InterPro"/>
</dbReference>
<dbReference type="InterPro" id="IPR009829">
    <property type="entry name" value="SKA1"/>
</dbReference>
<dbReference type="Gene3D" id="6.10.250.1370">
    <property type="match status" value="1"/>
</dbReference>
<keyword evidence="5" id="KW-1133">Transmembrane helix</keyword>
<dbReference type="AlphaFoldDB" id="A0A4W5PB49"/>
<dbReference type="Gene3D" id="1.10.10.1890">
    <property type="entry name" value="Ska1 microtubule binding domain-like"/>
    <property type="match status" value="1"/>
</dbReference>
<evidence type="ECO:0000256" key="2">
    <source>
        <dbReference type="ARBA" id="ARBA00047182"/>
    </source>
</evidence>
<dbReference type="GO" id="GO:0005876">
    <property type="term" value="C:spindle microtubule"/>
    <property type="evidence" value="ECO:0007669"/>
    <property type="project" value="TreeGrafter"/>
</dbReference>
<dbReference type="Proteomes" id="UP000314982">
    <property type="component" value="Unassembled WGS sequence"/>
</dbReference>
<evidence type="ECO:0000256" key="4">
    <source>
        <dbReference type="SAM" id="MobiDB-lite"/>
    </source>
</evidence>
<feature type="region of interest" description="Disordered" evidence="4">
    <location>
        <begin position="38"/>
        <end position="73"/>
    </location>
</feature>
<dbReference type="GO" id="GO:0051301">
    <property type="term" value="P:cell division"/>
    <property type="evidence" value="ECO:0007669"/>
    <property type="project" value="InterPro"/>
</dbReference>
<dbReference type="GO" id="GO:0007059">
    <property type="term" value="P:chromosome segregation"/>
    <property type="evidence" value="ECO:0007669"/>
    <property type="project" value="InterPro"/>
</dbReference>
<evidence type="ECO:0000313" key="7">
    <source>
        <dbReference type="Proteomes" id="UP000314982"/>
    </source>
</evidence>
<protein>
    <recommendedName>
        <fullName evidence="2">SKA complex subunit 1</fullName>
    </recommendedName>
    <alternativeName>
        <fullName evidence="3">Spindle and kinetochore-associated protein 1</fullName>
    </alternativeName>
</protein>
<dbReference type="GeneTree" id="ENSGT01060000252579"/>
<dbReference type="PANTHER" id="PTHR28573:SF1">
    <property type="entry name" value="SPINDLE AND KINETOCHORE-ASSOCIATED PROTEIN 1"/>
    <property type="match status" value="1"/>
</dbReference>
<name>A0A4W5PB49_9TELE</name>
<keyword evidence="5" id="KW-0472">Membrane</keyword>
<comment type="similarity">
    <text evidence="1">Belongs to the SKA1 family.</text>
</comment>
<dbReference type="PANTHER" id="PTHR28573">
    <property type="entry name" value="SPINDLE AND KINETOCHORE-ASSOCIATED PROTEIN 1"/>
    <property type="match status" value="1"/>
</dbReference>
<evidence type="ECO:0000256" key="3">
    <source>
        <dbReference type="ARBA" id="ARBA00047202"/>
    </source>
</evidence>
<keyword evidence="7" id="KW-1185">Reference proteome</keyword>
<accession>A0A4W5PB49</accession>
<dbReference type="Pfam" id="PF07160">
    <property type="entry name" value="SKA1"/>
    <property type="match status" value="1"/>
</dbReference>
<feature type="transmembrane region" description="Helical" evidence="5">
    <location>
        <begin position="113"/>
        <end position="137"/>
    </location>
</feature>
<dbReference type="GO" id="GO:0000278">
    <property type="term" value="P:mitotic cell cycle"/>
    <property type="evidence" value="ECO:0007669"/>
    <property type="project" value="TreeGrafter"/>
</dbReference>
<evidence type="ECO:0000313" key="6">
    <source>
        <dbReference type="Ensembl" id="ENSHHUP00000058174.1"/>
    </source>
</evidence>
<dbReference type="GO" id="GO:0000940">
    <property type="term" value="C:outer kinetochore"/>
    <property type="evidence" value="ECO:0007669"/>
    <property type="project" value="TreeGrafter"/>
</dbReference>
<reference evidence="6" key="3">
    <citation type="submission" date="2025-09" db="UniProtKB">
        <authorList>
            <consortium name="Ensembl"/>
        </authorList>
    </citation>
    <scope>IDENTIFICATION</scope>
</reference>
<reference evidence="7" key="1">
    <citation type="submission" date="2018-06" db="EMBL/GenBank/DDBJ databases">
        <title>Genome assembly of Danube salmon.</title>
        <authorList>
            <person name="Macqueen D.J."/>
            <person name="Gundappa M.K."/>
        </authorList>
    </citation>
    <scope>NUCLEOTIDE SEQUENCE [LARGE SCALE GENOMIC DNA]</scope>
</reference>
<dbReference type="InterPro" id="IPR042031">
    <property type="entry name" value="SKA1_MBD_sf"/>
</dbReference>